<keyword evidence="5" id="KW-0949">S-adenosyl-L-methionine</keyword>
<comment type="pathway">
    <text evidence="1">Cofactor biosynthesis; adenosylcobalamin biosynthesis.</text>
</comment>
<evidence type="ECO:0000256" key="2">
    <source>
        <dbReference type="ARBA" id="ARBA00022573"/>
    </source>
</evidence>
<dbReference type="EMBL" id="DTAK01000005">
    <property type="protein sequence ID" value="HGU58738.1"/>
    <property type="molecule type" value="Genomic_DNA"/>
</dbReference>
<feature type="domain" description="Tetrapyrrole methylase" evidence="6">
    <location>
        <begin position="1"/>
        <end position="171"/>
    </location>
</feature>
<dbReference type="CDD" id="cd11644">
    <property type="entry name" value="Precorrin-6Y-MT"/>
    <property type="match status" value="1"/>
</dbReference>
<dbReference type="UniPathway" id="UPA00148"/>
<sequence length="184" mass="20787">MLYIVGVGVCKGHLTERAIELIRNADVIYGSRRALKLAEKYIRSEKRIMSYNDAEYKRIEEESKNKNVVVLSTGDPMVSGLGCKLNGLIEPGISSVQVALAKLGVDLCDVIVVDAHAKKPENLNELLKFRHLLILADKKFDIKIFGNRKVYLMENLCMENERIVFGKGSDLEIKSDYAIIFVRR</sequence>
<evidence type="ECO:0000256" key="1">
    <source>
        <dbReference type="ARBA" id="ARBA00004953"/>
    </source>
</evidence>
<dbReference type="AlphaFoldDB" id="A0A7C3YQ59"/>
<dbReference type="EMBL" id="DRUC01000113">
    <property type="protein sequence ID" value="HHF48936.1"/>
    <property type="molecule type" value="Genomic_DNA"/>
</dbReference>
<dbReference type="PANTHER" id="PTHR43182">
    <property type="entry name" value="COBALT-PRECORRIN-6B C(15)-METHYLTRANSFERASE (DECARBOXYLATING)"/>
    <property type="match status" value="1"/>
</dbReference>
<evidence type="ECO:0000256" key="3">
    <source>
        <dbReference type="ARBA" id="ARBA00022603"/>
    </source>
</evidence>
<dbReference type="Pfam" id="PF00590">
    <property type="entry name" value="TP_methylase"/>
    <property type="match status" value="1"/>
</dbReference>
<gene>
    <name evidence="9" type="ORF">ENL48_07505</name>
    <name evidence="8" type="ORF">ENT89_00690</name>
    <name evidence="7" type="ORF">ENX77_04805</name>
</gene>
<dbReference type="GO" id="GO:0008276">
    <property type="term" value="F:protein methyltransferase activity"/>
    <property type="evidence" value="ECO:0007669"/>
    <property type="project" value="InterPro"/>
</dbReference>
<proteinExistence type="predicted"/>
<evidence type="ECO:0000259" key="6">
    <source>
        <dbReference type="Pfam" id="PF00590"/>
    </source>
</evidence>
<dbReference type="InterPro" id="IPR014776">
    <property type="entry name" value="4pyrrole_Mease_sub2"/>
</dbReference>
<evidence type="ECO:0000256" key="5">
    <source>
        <dbReference type="ARBA" id="ARBA00022691"/>
    </source>
</evidence>
<dbReference type="InterPro" id="IPR050714">
    <property type="entry name" value="Cobalamin_biosynth_MTase"/>
</dbReference>
<dbReference type="InterPro" id="IPR035996">
    <property type="entry name" value="4pyrrol_Methylase_sf"/>
</dbReference>
<name>A0A7C3YQ59_9EURY</name>
<comment type="caution">
    <text evidence="7">The sequence shown here is derived from an EMBL/GenBank/DDBJ whole genome shotgun (WGS) entry which is preliminary data.</text>
</comment>
<evidence type="ECO:0000313" key="8">
    <source>
        <dbReference type="EMBL" id="HGU58738.1"/>
    </source>
</evidence>
<evidence type="ECO:0000256" key="4">
    <source>
        <dbReference type="ARBA" id="ARBA00022679"/>
    </source>
</evidence>
<keyword evidence="4 7" id="KW-0808">Transferase</keyword>
<dbReference type="Gene3D" id="3.40.1010.10">
    <property type="entry name" value="Cobalt-precorrin-4 Transmethylase, Domain 1"/>
    <property type="match status" value="1"/>
</dbReference>
<dbReference type="InterPro" id="IPR000878">
    <property type="entry name" value="4pyrrol_Mease"/>
</dbReference>
<keyword evidence="3 7" id="KW-0489">Methyltransferase</keyword>
<dbReference type="GO" id="GO:0032259">
    <property type="term" value="P:methylation"/>
    <property type="evidence" value="ECO:0007669"/>
    <property type="project" value="UniProtKB-KW"/>
</dbReference>
<dbReference type="Gene3D" id="3.30.950.10">
    <property type="entry name" value="Methyltransferase, Cobalt-precorrin-4 Transmethylase, Domain 2"/>
    <property type="match status" value="1"/>
</dbReference>
<organism evidence="7">
    <name type="scientific">Geoglobus ahangari</name>
    <dbReference type="NCBI Taxonomy" id="113653"/>
    <lineage>
        <taxon>Archaea</taxon>
        <taxon>Methanobacteriati</taxon>
        <taxon>Methanobacteriota</taxon>
        <taxon>Archaeoglobi</taxon>
        <taxon>Archaeoglobales</taxon>
        <taxon>Archaeoglobaceae</taxon>
        <taxon>Geoglobus</taxon>
    </lineage>
</organism>
<dbReference type="NCBIfam" id="TIGR02467">
    <property type="entry name" value="CbiE"/>
    <property type="match status" value="1"/>
</dbReference>
<dbReference type="EMBL" id="DTPI01000029">
    <property type="protein sequence ID" value="HGE66424.1"/>
    <property type="molecule type" value="Genomic_DNA"/>
</dbReference>
<dbReference type="NCBIfam" id="NF004461">
    <property type="entry name" value="PRK05787.2-4"/>
    <property type="match status" value="1"/>
</dbReference>
<dbReference type="EC" id="2.1.1.289" evidence="7"/>
<evidence type="ECO:0000313" key="9">
    <source>
        <dbReference type="EMBL" id="HHF48936.1"/>
    </source>
</evidence>
<protein>
    <submittedName>
        <fullName evidence="7">Cobalt-precorrin-7 (C(5))-methyltransferase</fullName>
        <ecNumber evidence="7">2.1.1.289</ecNumber>
    </submittedName>
</protein>
<dbReference type="InterPro" id="IPR014777">
    <property type="entry name" value="4pyrrole_Mease_sub1"/>
</dbReference>
<accession>A0A7C3YQ59</accession>
<dbReference type="InterPro" id="IPR012818">
    <property type="entry name" value="CbiE"/>
</dbReference>
<reference evidence="7" key="1">
    <citation type="journal article" date="2020" name="mSystems">
        <title>Genome- and Community-Level Interaction Insights into Carbon Utilization and Element Cycling Functions of Hydrothermarchaeota in Hydrothermal Sediment.</title>
        <authorList>
            <person name="Zhou Z."/>
            <person name="Liu Y."/>
            <person name="Xu W."/>
            <person name="Pan J."/>
            <person name="Luo Z.H."/>
            <person name="Li M."/>
        </authorList>
    </citation>
    <scope>NUCLEOTIDE SEQUENCE [LARGE SCALE GENOMIC DNA]</scope>
    <source>
        <strain evidence="9">SpSt-10</strain>
        <strain evidence="8">SpSt-62</strain>
        <strain evidence="7">SpSt-97</strain>
    </source>
</reference>
<keyword evidence="2" id="KW-0169">Cobalamin biosynthesis</keyword>
<dbReference type="GO" id="GO:0009236">
    <property type="term" value="P:cobalamin biosynthetic process"/>
    <property type="evidence" value="ECO:0007669"/>
    <property type="project" value="UniProtKB-UniPathway"/>
</dbReference>
<evidence type="ECO:0000313" key="7">
    <source>
        <dbReference type="EMBL" id="HGE66424.1"/>
    </source>
</evidence>
<dbReference type="SUPFAM" id="SSF53790">
    <property type="entry name" value="Tetrapyrrole methylase"/>
    <property type="match status" value="1"/>
</dbReference>
<dbReference type="PANTHER" id="PTHR43182:SF1">
    <property type="entry name" value="COBALT-PRECORRIN-7 C(5)-METHYLTRANSFERASE"/>
    <property type="match status" value="1"/>
</dbReference>